<dbReference type="EMBL" id="CP004345">
    <property type="protein sequence ID" value="AGG30257.1"/>
    <property type="molecule type" value="Genomic_DNA"/>
</dbReference>
<gene>
    <name evidence="1" type="ORF">MU9_1211</name>
</gene>
<evidence type="ECO:0000313" key="2">
    <source>
        <dbReference type="Proteomes" id="UP000011834"/>
    </source>
</evidence>
<sequence length="66" mass="7378">MQPVSGILKEISNNSDNTDQVSYDLMPLSCAETCDKYHSVISSSESEALLLHVQEQKKKNKFTDCV</sequence>
<reference evidence="1 2" key="1">
    <citation type="journal article" date="2012" name="BMC Genomics">
        <title>Whole-genome sequencing and identification of Morganella morganii KT pathogenicity-related genes.</title>
        <authorList>
            <person name="Chen Y.T."/>
            <person name="Peng H.L."/>
            <person name="Shia W.C."/>
            <person name="Hsu F.R."/>
            <person name="Ken C.F."/>
            <person name="Tsao Y.M."/>
            <person name="Chen C.H."/>
            <person name="Liu C.E."/>
            <person name="Hsieh M.F."/>
            <person name="Chen H.C."/>
            <person name="Tang C.Y."/>
            <person name="Ku T.H."/>
        </authorList>
    </citation>
    <scope>NUCLEOTIDE SEQUENCE [LARGE SCALE GENOMIC DNA]</scope>
    <source>
        <strain evidence="1 2">KT</strain>
    </source>
</reference>
<dbReference type="HOGENOM" id="CLU_2826428_0_0_6"/>
<name>J7U8C7_MORMO</name>
<protein>
    <submittedName>
        <fullName evidence="1">Uncharacterized protein</fullName>
    </submittedName>
</protein>
<dbReference type="AlphaFoldDB" id="J7U8C7"/>
<evidence type="ECO:0000313" key="1">
    <source>
        <dbReference type="EMBL" id="AGG30257.1"/>
    </source>
</evidence>
<dbReference type="Proteomes" id="UP000011834">
    <property type="component" value="Chromosome"/>
</dbReference>
<accession>J7U8C7</accession>
<dbReference type="KEGG" id="mmk:MU9_1211"/>
<organism evidence="1 2">
    <name type="scientific">Morganella morganii subsp. morganii KT</name>
    <dbReference type="NCBI Taxonomy" id="1124991"/>
    <lineage>
        <taxon>Bacteria</taxon>
        <taxon>Pseudomonadati</taxon>
        <taxon>Pseudomonadota</taxon>
        <taxon>Gammaproteobacteria</taxon>
        <taxon>Enterobacterales</taxon>
        <taxon>Morganellaceae</taxon>
        <taxon>Morganella</taxon>
    </lineage>
</organism>
<proteinExistence type="predicted"/>
<keyword evidence="2" id="KW-1185">Reference proteome</keyword>